<keyword evidence="1" id="KW-0175">Coiled coil</keyword>
<accession>A0A1X7ULV0</accession>
<feature type="coiled-coil region" evidence="1">
    <location>
        <begin position="115"/>
        <end position="163"/>
    </location>
</feature>
<protein>
    <recommendedName>
        <fullName evidence="5">RH2 domain-containing protein</fullName>
    </recommendedName>
</protein>
<feature type="region of interest" description="Disordered" evidence="2">
    <location>
        <begin position="171"/>
        <end position="248"/>
    </location>
</feature>
<feature type="compositionally biased region" description="Low complexity" evidence="2">
    <location>
        <begin position="607"/>
        <end position="620"/>
    </location>
</feature>
<organism evidence="3">
    <name type="scientific">Amphimedon queenslandica</name>
    <name type="common">Sponge</name>
    <dbReference type="NCBI Taxonomy" id="400682"/>
    <lineage>
        <taxon>Eukaryota</taxon>
        <taxon>Metazoa</taxon>
        <taxon>Porifera</taxon>
        <taxon>Demospongiae</taxon>
        <taxon>Heteroscleromorpha</taxon>
        <taxon>Haplosclerida</taxon>
        <taxon>Niphatidae</taxon>
        <taxon>Amphimedon</taxon>
    </lineage>
</organism>
<dbReference type="GO" id="GO:0019894">
    <property type="term" value="F:kinesin binding"/>
    <property type="evidence" value="ECO:0007669"/>
    <property type="project" value="TreeGrafter"/>
</dbReference>
<dbReference type="eggNOG" id="KOG2077">
    <property type="taxonomic scope" value="Eukaryota"/>
</dbReference>
<name>A0A1X7ULV0_AMPQE</name>
<dbReference type="PANTHER" id="PTHR13886:SF7">
    <property type="entry name" value="C-JUN-AMINO-TERMINAL KINASE-INTERACTING PROTEIN 4-LIKE ISOFORM X1"/>
    <property type="match status" value="1"/>
</dbReference>
<dbReference type="GO" id="GO:0030159">
    <property type="term" value="F:signaling receptor complex adaptor activity"/>
    <property type="evidence" value="ECO:0007669"/>
    <property type="project" value="TreeGrafter"/>
</dbReference>
<evidence type="ECO:0000313" key="3">
    <source>
        <dbReference type="EnsemblMetazoa" id="Aqu2.1.28743_001"/>
    </source>
</evidence>
<reference evidence="3" key="2">
    <citation type="submission" date="2017-05" db="UniProtKB">
        <authorList>
            <consortium name="EnsemblMetazoa"/>
        </authorList>
    </citation>
    <scope>IDENTIFICATION</scope>
</reference>
<dbReference type="PANTHER" id="PTHR13886">
    <property type="entry name" value="JNK/SAPK-ASSOCIATED PROTEIN"/>
    <property type="match status" value="1"/>
</dbReference>
<dbReference type="GO" id="GO:0016192">
    <property type="term" value="P:vesicle-mediated transport"/>
    <property type="evidence" value="ECO:0007669"/>
    <property type="project" value="TreeGrafter"/>
</dbReference>
<dbReference type="Proteomes" id="UP000007879">
    <property type="component" value="Unassembled WGS sequence"/>
</dbReference>
<dbReference type="GO" id="GO:0008432">
    <property type="term" value="F:JUN kinase binding"/>
    <property type="evidence" value="ECO:0007669"/>
    <property type="project" value="TreeGrafter"/>
</dbReference>
<dbReference type="InParanoid" id="A0A1X7ULV0"/>
<dbReference type="EnsemblMetazoa" id="XM_019997868.1">
    <property type="protein sequence ID" value="XP_019853427.1"/>
    <property type="gene ID" value="LOC100636077"/>
</dbReference>
<proteinExistence type="predicted"/>
<dbReference type="InterPro" id="IPR039911">
    <property type="entry name" value="JIP3/JIP4"/>
</dbReference>
<keyword evidence="4" id="KW-1185">Reference proteome</keyword>
<dbReference type="GO" id="GO:0005737">
    <property type="term" value="C:cytoplasm"/>
    <property type="evidence" value="ECO:0007669"/>
    <property type="project" value="TreeGrafter"/>
</dbReference>
<evidence type="ECO:0000256" key="2">
    <source>
        <dbReference type="SAM" id="MobiDB-lite"/>
    </source>
</evidence>
<evidence type="ECO:0008006" key="5">
    <source>
        <dbReference type="Google" id="ProtNLM"/>
    </source>
</evidence>
<dbReference type="KEGG" id="aqu:100636077"/>
<dbReference type="OrthoDB" id="10256043at2759"/>
<sequence>MANSKEEIFESSVNSSGDPVKWAESLFEQMQSTMQFLLQKYQIQEIDLRSMLNVIGQLWELVEETQTSSENTRDQLRELEEKWKEEKGIRRLVEKRKSELESRFDEERYQWQGEKQELQKEKVLLETKNKHLMERNEDLLEDIKKQRDQFDDNQRMRDELMDQYKKQYEIARTSSLRRTKKSKNPRSLPGVPGGPAEYSNPSRRQMPVPVHAHSNQSHAPNYYQSTIPEGVQGHGMSSLSPKRTKDPKNLVSLRGEMEYQSMEDETESNNEPPATEDYESMLPPGYHVTLQQELLNVSPDILAPAAAELEVLRKELEETKKSNDHLKSRLESVRLEKEDIEGDCAQVALEVGYYKKEMQELQEQLALLRAERDEILECYLDQPFDVYCVTKKELHEVLKKLHETQLEVHRQNEEKQTLRMQLEKGRKKGGWKRFAEKFRNVFHRHDNSNKVEPIINHVEETYTSLSVPSEAPFSPHDPSYIKSLPDFELSKGWLVPKDGLPTLASLPSLYCQITLKEYHVTEKINCMAVGCVSHSVSLSPSRKRLNLLPLAARTMRGRLSAQVWVASSEGPASFIEIIDVLAKRVVDRFLVKGTQVIGMVAVHGRLSPSRTSSPTPLTPSKDSGDLFKDNYHPHWFSSSPNPSNDTPTKQTPPLYEVPADHLLSSGSSKEGGVVDQPHPLESSDTGDEEQDGGRLVGGDMVTYSTPKRDDDHSVLSYGSNNYTLGKEDISKIENTFMWVISDTETLNIYPVQDQCSKPVRSITLPSMPSCIKHFDNMVCIGLTNSKLLVYHFETITSDGSWDTDNHTDVELPLLNPEKPQPVYSVELVGNKLWVTTGSFISLLNAETLEREGMRFLDTIDNIPNHLVHVQDVVIATVLQGPYLYVLDTLRAEVVKKIDISATFVLLDNIMSFSDIHISQLTKDSTNLYMGTSLGKVVTIPLSFFDSFRENRVPSSPVTSYPPEAEGAGILFRTSAVAVHAHRESPIQGLIHISLPEGAALGALSSSTQNLMSSALSTTSNSNLIESPPLNRSSAKRGRVYQSLLVTGGKGHKDYIVDQDEFQESTAIRERNDAFQLMIWGYDAQSANESDSVQ</sequence>
<feature type="coiled-coil region" evidence="1">
    <location>
        <begin position="309"/>
        <end position="428"/>
    </location>
</feature>
<dbReference type="GO" id="GO:0005078">
    <property type="term" value="F:MAP-kinase scaffold activity"/>
    <property type="evidence" value="ECO:0007669"/>
    <property type="project" value="InterPro"/>
</dbReference>
<gene>
    <name evidence="3" type="primary">100636077</name>
</gene>
<evidence type="ECO:0000256" key="1">
    <source>
        <dbReference type="SAM" id="Coils"/>
    </source>
</evidence>
<feature type="compositionally biased region" description="Basic residues" evidence="2">
    <location>
        <begin position="175"/>
        <end position="184"/>
    </location>
</feature>
<dbReference type="EnsemblMetazoa" id="Aqu2.1.28743_001">
    <property type="protein sequence ID" value="Aqu2.1.28743_001"/>
    <property type="gene ID" value="Aqu2.1.28743"/>
</dbReference>
<dbReference type="STRING" id="400682.A0A1X7ULV0"/>
<reference evidence="4" key="1">
    <citation type="journal article" date="2010" name="Nature">
        <title>The Amphimedon queenslandica genome and the evolution of animal complexity.</title>
        <authorList>
            <person name="Srivastava M."/>
            <person name="Simakov O."/>
            <person name="Chapman J."/>
            <person name="Fahey B."/>
            <person name="Gauthier M.E."/>
            <person name="Mitros T."/>
            <person name="Richards G.S."/>
            <person name="Conaco C."/>
            <person name="Dacre M."/>
            <person name="Hellsten U."/>
            <person name="Larroux C."/>
            <person name="Putnam N.H."/>
            <person name="Stanke M."/>
            <person name="Adamska M."/>
            <person name="Darling A."/>
            <person name="Degnan S.M."/>
            <person name="Oakley T.H."/>
            <person name="Plachetzki D.C."/>
            <person name="Zhai Y."/>
            <person name="Adamski M."/>
            <person name="Calcino A."/>
            <person name="Cummins S.F."/>
            <person name="Goodstein D.M."/>
            <person name="Harris C."/>
            <person name="Jackson D.J."/>
            <person name="Leys S.P."/>
            <person name="Shu S."/>
            <person name="Woodcroft B.J."/>
            <person name="Vervoort M."/>
            <person name="Kosik K.S."/>
            <person name="Manning G."/>
            <person name="Degnan B.M."/>
            <person name="Rokhsar D.S."/>
        </authorList>
    </citation>
    <scope>NUCLEOTIDE SEQUENCE [LARGE SCALE GENOMIC DNA]</scope>
</reference>
<dbReference type="Pfam" id="PF19056">
    <property type="entry name" value="WD40_2"/>
    <property type="match status" value="1"/>
</dbReference>
<dbReference type="AlphaFoldDB" id="A0A1X7ULV0"/>
<dbReference type="EnsemblMetazoa" id="XM_019997867.1">
    <property type="protein sequence ID" value="XP_019853426.1"/>
    <property type="gene ID" value="LOC100636077"/>
</dbReference>
<feature type="compositionally biased region" description="Polar residues" evidence="2">
    <location>
        <begin position="213"/>
        <end position="227"/>
    </location>
</feature>
<feature type="compositionally biased region" description="Basic and acidic residues" evidence="2">
    <location>
        <begin position="622"/>
        <end position="632"/>
    </location>
</feature>
<feature type="region of interest" description="Disordered" evidence="2">
    <location>
        <begin position="607"/>
        <end position="712"/>
    </location>
</feature>
<evidence type="ECO:0000313" key="4">
    <source>
        <dbReference type="Proteomes" id="UP000007879"/>
    </source>
</evidence>